<evidence type="ECO:0000313" key="3">
    <source>
        <dbReference type="EMBL" id="MBC6993434.1"/>
    </source>
</evidence>
<dbReference type="SUPFAM" id="SSF56436">
    <property type="entry name" value="C-type lectin-like"/>
    <property type="match status" value="1"/>
</dbReference>
<dbReference type="GO" id="GO:0120147">
    <property type="term" value="F:formylglycine-generating oxidase activity"/>
    <property type="evidence" value="ECO:0007669"/>
    <property type="project" value="TreeGrafter"/>
</dbReference>
<dbReference type="InterPro" id="IPR005532">
    <property type="entry name" value="SUMF_dom"/>
</dbReference>
<proteinExistence type="predicted"/>
<dbReference type="InterPro" id="IPR051043">
    <property type="entry name" value="Sulfatase_Mod_Factor_Kinase"/>
</dbReference>
<reference evidence="3" key="1">
    <citation type="submission" date="2020-08" db="EMBL/GenBank/DDBJ databases">
        <title>Lewinella bacteria from marine environments.</title>
        <authorList>
            <person name="Zhong Y."/>
        </authorList>
    </citation>
    <scope>NUCLEOTIDE SEQUENCE</scope>
    <source>
        <strain evidence="3">KCTC 42187</strain>
    </source>
</reference>
<dbReference type="Pfam" id="PF03781">
    <property type="entry name" value="FGE-sulfatase"/>
    <property type="match status" value="1"/>
</dbReference>
<feature type="signal peptide" evidence="1">
    <location>
        <begin position="1"/>
        <end position="29"/>
    </location>
</feature>
<dbReference type="RefSeq" id="WP_187465544.1">
    <property type="nucleotide sequence ID" value="NZ_JACSIT010000067.1"/>
</dbReference>
<name>A0A923PHL4_9BACT</name>
<evidence type="ECO:0000313" key="4">
    <source>
        <dbReference type="Proteomes" id="UP000650081"/>
    </source>
</evidence>
<keyword evidence="4" id="KW-1185">Reference proteome</keyword>
<dbReference type="Gene3D" id="3.90.1580.10">
    <property type="entry name" value="paralog of FGE (formylglycine-generating enzyme)"/>
    <property type="match status" value="1"/>
</dbReference>
<organism evidence="3 4">
    <name type="scientific">Neolewinella lacunae</name>
    <dbReference type="NCBI Taxonomy" id="1517758"/>
    <lineage>
        <taxon>Bacteria</taxon>
        <taxon>Pseudomonadati</taxon>
        <taxon>Bacteroidota</taxon>
        <taxon>Saprospiria</taxon>
        <taxon>Saprospirales</taxon>
        <taxon>Lewinellaceae</taxon>
        <taxon>Neolewinella</taxon>
    </lineage>
</organism>
<feature type="chain" id="PRO_5037462208" evidence="1">
    <location>
        <begin position="30"/>
        <end position="269"/>
    </location>
</feature>
<protein>
    <submittedName>
        <fullName evidence="3">SUMF1/EgtB/PvdO family nonheme iron enzyme</fullName>
    </submittedName>
</protein>
<dbReference type="AlphaFoldDB" id="A0A923PHL4"/>
<accession>A0A923PHL4</accession>
<dbReference type="Proteomes" id="UP000650081">
    <property type="component" value="Unassembled WGS sequence"/>
</dbReference>
<comment type="caution">
    <text evidence="3">The sequence shown here is derived from an EMBL/GenBank/DDBJ whole genome shotgun (WGS) entry which is preliminary data.</text>
</comment>
<dbReference type="EMBL" id="JACSIT010000067">
    <property type="protein sequence ID" value="MBC6993434.1"/>
    <property type="molecule type" value="Genomic_DNA"/>
</dbReference>
<sequence>MLISFPFRSAIWATLFMGAAAGAVFSCTAKEAEPAPDAPPGMVYIPGNSEVPAFFMDATEVTTADFATFVEATEYITEAEEFGWSGVFHLDSLAWLPVDGADWRHPRGPADSAARAAEPVTQVSLRDARAYATWAGKRLPTEAEWVWAASQSGQFAEYPWGKEMVPAGKYPGNWWQGPFPYEDQVLDGFPGIAPVRSFAAAGNGLYDMSGNVWEWTSTLRTETQESVIKGGSFLCSTSYCTGFNLKQRQYTPADSGLNHLGFRCVMAVE</sequence>
<feature type="domain" description="Sulfatase-modifying factor enzyme-like" evidence="2">
    <location>
        <begin position="48"/>
        <end position="265"/>
    </location>
</feature>
<gene>
    <name evidence="3" type="ORF">H9S92_04625</name>
</gene>
<dbReference type="InterPro" id="IPR016187">
    <property type="entry name" value="CTDL_fold"/>
</dbReference>
<keyword evidence="1" id="KW-0732">Signal</keyword>
<dbReference type="PANTHER" id="PTHR23150:SF19">
    <property type="entry name" value="FORMYLGLYCINE-GENERATING ENZYME"/>
    <property type="match status" value="1"/>
</dbReference>
<evidence type="ECO:0000256" key="1">
    <source>
        <dbReference type="SAM" id="SignalP"/>
    </source>
</evidence>
<dbReference type="PANTHER" id="PTHR23150">
    <property type="entry name" value="SULFATASE MODIFYING FACTOR 1, 2"/>
    <property type="match status" value="1"/>
</dbReference>
<evidence type="ECO:0000259" key="2">
    <source>
        <dbReference type="Pfam" id="PF03781"/>
    </source>
</evidence>
<dbReference type="InterPro" id="IPR042095">
    <property type="entry name" value="SUMF_sf"/>
</dbReference>